<evidence type="ECO:0000256" key="3">
    <source>
        <dbReference type="ARBA" id="ARBA00022490"/>
    </source>
</evidence>
<evidence type="ECO:0000256" key="1">
    <source>
        <dbReference type="ARBA" id="ARBA00004514"/>
    </source>
</evidence>
<dbReference type="GO" id="GO:0071973">
    <property type="term" value="P:bacterial-type flagellum-dependent cell motility"/>
    <property type="evidence" value="ECO:0007669"/>
    <property type="project" value="TreeGrafter"/>
</dbReference>
<keyword evidence="4 6" id="KW-1005">Bacterial flagellum biogenesis</keyword>
<dbReference type="STRING" id="1069642.Bdt_0582"/>
<protein>
    <recommendedName>
        <fullName evidence="6">Flagellar secretion chaperone FliS</fullName>
    </recommendedName>
</protein>
<organism evidence="7 8">
    <name type="scientific">Bdellovibrio bacteriovorus str. Tiberius</name>
    <dbReference type="NCBI Taxonomy" id="1069642"/>
    <lineage>
        <taxon>Bacteria</taxon>
        <taxon>Pseudomonadati</taxon>
        <taxon>Bdellovibrionota</taxon>
        <taxon>Bdellovibrionia</taxon>
        <taxon>Bdellovibrionales</taxon>
        <taxon>Pseudobdellovibrionaceae</taxon>
        <taxon>Bdellovibrio</taxon>
    </lineage>
</organism>
<dbReference type="PANTHER" id="PTHR34773">
    <property type="entry name" value="FLAGELLAR SECRETION CHAPERONE FLIS"/>
    <property type="match status" value="1"/>
</dbReference>
<dbReference type="GO" id="GO:0005829">
    <property type="term" value="C:cytosol"/>
    <property type="evidence" value="ECO:0007669"/>
    <property type="project" value="UniProtKB-SubCell"/>
</dbReference>
<dbReference type="InterPro" id="IPR003713">
    <property type="entry name" value="FliS"/>
</dbReference>
<dbReference type="Pfam" id="PF02561">
    <property type="entry name" value="FliS"/>
    <property type="match status" value="1"/>
</dbReference>
<evidence type="ECO:0000256" key="4">
    <source>
        <dbReference type="ARBA" id="ARBA00022795"/>
    </source>
</evidence>
<keyword evidence="3 6" id="KW-0963">Cytoplasm</keyword>
<dbReference type="PANTHER" id="PTHR34773:SF1">
    <property type="entry name" value="FLAGELLAR SECRETION CHAPERONE FLIS"/>
    <property type="match status" value="1"/>
</dbReference>
<dbReference type="SUPFAM" id="SSF101116">
    <property type="entry name" value="Flagellar export chaperone FliS"/>
    <property type="match status" value="1"/>
</dbReference>
<proteinExistence type="inferred from homology"/>
<dbReference type="NCBIfam" id="TIGR00208">
    <property type="entry name" value="fliS"/>
    <property type="match status" value="1"/>
</dbReference>
<dbReference type="CDD" id="cd16098">
    <property type="entry name" value="FliS"/>
    <property type="match status" value="1"/>
</dbReference>
<dbReference type="RefSeq" id="WP_015089769.1">
    <property type="nucleotide sequence ID" value="NC_019567.1"/>
</dbReference>
<dbReference type="AlphaFoldDB" id="K7YUG1"/>
<keyword evidence="7" id="KW-0282">Flagellum</keyword>
<evidence type="ECO:0000313" key="7">
    <source>
        <dbReference type="EMBL" id="AFY00290.1"/>
    </source>
</evidence>
<comment type="subcellular location">
    <subcellularLocation>
        <location evidence="1 6">Cytoplasm</location>
        <location evidence="1 6">Cytosol</location>
    </subcellularLocation>
</comment>
<dbReference type="KEGG" id="bbat:Bdt_0582"/>
<dbReference type="GO" id="GO:0044780">
    <property type="term" value="P:bacterial-type flagellum assembly"/>
    <property type="evidence" value="ECO:0007669"/>
    <property type="project" value="InterPro"/>
</dbReference>
<evidence type="ECO:0000256" key="6">
    <source>
        <dbReference type="PIRNR" id="PIRNR039090"/>
    </source>
</evidence>
<dbReference type="EMBL" id="CP002930">
    <property type="protein sequence ID" value="AFY00290.1"/>
    <property type="molecule type" value="Genomic_DNA"/>
</dbReference>
<gene>
    <name evidence="7" type="primary">fliS</name>
    <name evidence="7" type="ORF">Bdt_0582</name>
</gene>
<reference evidence="7 8" key="1">
    <citation type="journal article" date="2012" name="BMC Genomics">
        <title>Genome analysis of a simultaneously predatory and prey-independent, novel Bdellovibrio bacteriovorus from the River Tiber, supports in silico predictions of both ancient and recent lateral gene transfer from diverse bacteria.</title>
        <authorList>
            <person name="Hobley L."/>
            <person name="Lerner T.R."/>
            <person name="Williams L.E."/>
            <person name="Lambert C."/>
            <person name="Till R."/>
            <person name="Milner D.S."/>
            <person name="Basford S.M."/>
            <person name="Capeness M.J."/>
            <person name="Fenton A.K."/>
            <person name="Atterbury R.J."/>
            <person name="Harris M.A."/>
            <person name="Sockett R.E."/>
        </authorList>
    </citation>
    <scope>NUCLEOTIDE SEQUENCE [LARGE SCALE GENOMIC DNA]</scope>
    <source>
        <strain evidence="7 8">Tiberius</strain>
    </source>
</reference>
<keyword evidence="7" id="KW-0966">Cell projection</keyword>
<name>K7YUG1_BDEBC</name>
<sequence length="136" mass="15391">MNKNAYQKYKTTSVQSASREKILLMLYEGAIKFTKLAIKAAEEKKIADRGTNIGRAFDIIMELNNTLDHKVGGDVANQLEQLYMFMMEQYTKANITGSPEPLKENLKLLNTLYDGWVQAVEKLKQETNNSPDKKAG</sequence>
<dbReference type="OrthoDB" id="5294889at2"/>
<accession>K7YUG1</accession>
<evidence type="ECO:0000256" key="5">
    <source>
        <dbReference type="ARBA" id="ARBA00023186"/>
    </source>
</evidence>
<evidence type="ECO:0000313" key="8">
    <source>
        <dbReference type="Proteomes" id="UP000010074"/>
    </source>
</evidence>
<dbReference type="PATRIC" id="fig|1069642.3.peg.577"/>
<dbReference type="Proteomes" id="UP000010074">
    <property type="component" value="Chromosome"/>
</dbReference>
<dbReference type="HOGENOM" id="CLU_080373_4_2_7"/>
<evidence type="ECO:0000256" key="2">
    <source>
        <dbReference type="ARBA" id="ARBA00008787"/>
    </source>
</evidence>
<keyword evidence="7" id="KW-0969">Cilium</keyword>
<dbReference type="Gene3D" id="1.20.120.340">
    <property type="entry name" value="Flagellar protein FliS"/>
    <property type="match status" value="1"/>
</dbReference>
<keyword evidence="5" id="KW-0143">Chaperone</keyword>
<dbReference type="PIRSF" id="PIRSF039090">
    <property type="entry name" value="Flis"/>
    <property type="match status" value="1"/>
</dbReference>
<comment type="similarity">
    <text evidence="2 6">Belongs to the FliS family.</text>
</comment>
<dbReference type="InterPro" id="IPR036584">
    <property type="entry name" value="FliS_sf"/>
</dbReference>